<evidence type="ECO:0000313" key="1">
    <source>
        <dbReference type="EMBL" id="KAL2317003.1"/>
    </source>
</evidence>
<proteinExistence type="predicted"/>
<reference evidence="1 2" key="1">
    <citation type="submission" date="2024-08" db="EMBL/GenBank/DDBJ databases">
        <title>Insights into the chromosomal genome structure of Flemingia macrophylla.</title>
        <authorList>
            <person name="Ding Y."/>
            <person name="Zhao Y."/>
            <person name="Bi W."/>
            <person name="Wu M."/>
            <person name="Zhao G."/>
            <person name="Gong Y."/>
            <person name="Li W."/>
            <person name="Zhang P."/>
        </authorList>
    </citation>
    <scope>NUCLEOTIDE SEQUENCE [LARGE SCALE GENOMIC DNA]</scope>
    <source>
        <strain evidence="1">DYQJB</strain>
        <tissue evidence="1">Leaf</tissue>
    </source>
</reference>
<protein>
    <submittedName>
        <fullName evidence="1">Uncharacterized protein</fullName>
    </submittedName>
</protein>
<accession>A0ABD1L0Y3</accession>
<comment type="caution">
    <text evidence="1">The sequence shown here is derived from an EMBL/GenBank/DDBJ whole genome shotgun (WGS) entry which is preliminary data.</text>
</comment>
<dbReference type="Proteomes" id="UP001603857">
    <property type="component" value="Unassembled WGS sequence"/>
</dbReference>
<gene>
    <name evidence="1" type="ORF">Fmac_030879</name>
</gene>
<dbReference type="EMBL" id="JBGMDY010000011">
    <property type="protein sequence ID" value="KAL2317003.1"/>
    <property type="molecule type" value="Genomic_DNA"/>
</dbReference>
<keyword evidence="2" id="KW-1185">Reference proteome</keyword>
<organism evidence="1 2">
    <name type="scientific">Flemingia macrophylla</name>
    <dbReference type="NCBI Taxonomy" id="520843"/>
    <lineage>
        <taxon>Eukaryota</taxon>
        <taxon>Viridiplantae</taxon>
        <taxon>Streptophyta</taxon>
        <taxon>Embryophyta</taxon>
        <taxon>Tracheophyta</taxon>
        <taxon>Spermatophyta</taxon>
        <taxon>Magnoliopsida</taxon>
        <taxon>eudicotyledons</taxon>
        <taxon>Gunneridae</taxon>
        <taxon>Pentapetalae</taxon>
        <taxon>rosids</taxon>
        <taxon>fabids</taxon>
        <taxon>Fabales</taxon>
        <taxon>Fabaceae</taxon>
        <taxon>Papilionoideae</taxon>
        <taxon>50 kb inversion clade</taxon>
        <taxon>NPAAA clade</taxon>
        <taxon>indigoferoid/millettioid clade</taxon>
        <taxon>Phaseoleae</taxon>
        <taxon>Flemingia</taxon>
    </lineage>
</organism>
<evidence type="ECO:0000313" key="2">
    <source>
        <dbReference type="Proteomes" id="UP001603857"/>
    </source>
</evidence>
<dbReference type="AlphaFoldDB" id="A0ABD1L0Y3"/>
<name>A0ABD1L0Y3_9FABA</name>
<sequence length="191" mass="21322">MGEPHQSSQLSQPLMATPLQHHKGQCLHSYNTIQARAKVFYFIVTTPQMPMKLHSYNTIHAHAMNTPIIGSTLLNTPYGPGSPITHLRKHSQHVELEVSQMSHPGPSLLLLAQWTEILSATCLLETDNPLSRLCKAGTDDQSKVRIGILVSYFWEFVLDRWQPQSNQPHCDAVTLEITLSIAMSSLSVECV</sequence>